<dbReference type="InterPro" id="IPR050457">
    <property type="entry name" value="ZnFinger_BTB_dom_contain"/>
</dbReference>
<reference evidence="4" key="1">
    <citation type="journal article" date="2019" name="Int. J. Syst. Evol. Microbiol.">
        <title>The Global Catalogue of Microorganisms (GCM) 10K type strain sequencing project: providing services to taxonomists for standard genome sequencing and annotation.</title>
        <authorList>
            <consortium name="The Broad Institute Genomics Platform"/>
            <consortium name="The Broad Institute Genome Sequencing Center for Infectious Disease"/>
            <person name="Wu L."/>
            <person name="Ma J."/>
        </authorList>
    </citation>
    <scope>NUCLEOTIDE SEQUENCE [LARGE SCALE GENOMIC DNA]</scope>
    <source>
        <strain evidence="4">JCM 17805</strain>
    </source>
</reference>
<dbReference type="InterPro" id="IPR013087">
    <property type="entry name" value="Znf_C2H2_type"/>
</dbReference>
<dbReference type="PROSITE" id="PS00028">
    <property type="entry name" value="ZINC_FINGER_C2H2_1"/>
    <property type="match status" value="1"/>
</dbReference>
<comment type="caution">
    <text evidence="3">The sequence shown here is derived from an EMBL/GenBank/DDBJ whole genome shotgun (WGS) entry which is preliminary data.</text>
</comment>
<sequence>MFSVQASDPLEMPLFPADVSRGGVSEKSIVLSSSQGDHAHTVSAHDSSGLELTYLLDPDVNPTESLFAIPMLSSEAVQEWTPSFPDPGEQDVTGAQGAAEIMPEVASVEPGGNVGMFEEAASSGTGSHMMPEEHASAATVGLPQPELATRTGRRNFVCEECPRRFATKNSLAAHRRTHTKEVSIKCGVRDCGATFNNFDLYTLNPA</sequence>
<evidence type="ECO:0000259" key="2">
    <source>
        <dbReference type="PROSITE" id="PS50157"/>
    </source>
</evidence>
<name>A0ABP8V2Z5_9GAMM</name>
<keyword evidence="1" id="KW-0863">Zinc-finger</keyword>
<gene>
    <name evidence="3" type="ORF">GCM10023116_19540</name>
</gene>
<accession>A0ABP8V2Z5</accession>
<dbReference type="PANTHER" id="PTHR46105:SF28">
    <property type="entry name" value="ZINC FINGER PROTEIN 37-LIKE"/>
    <property type="match status" value="1"/>
</dbReference>
<evidence type="ECO:0000256" key="1">
    <source>
        <dbReference type="PROSITE-ProRule" id="PRU00042"/>
    </source>
</evidence>
<dbReference type="PANTHER" id="PTHR46105">
    <property type="entry name" value="AGAP004733-PA"/>
    <property type="match status" value="1"/>
</dbReference>
<evidence type="ECO:0000313" key="4">
    <source>
        <dbReference type="Proteomes" id="UP001500604"/>
    </source>
</evidence>
<dbReference type="Proteomes" id="UP001500604">
    <property type="component" value="Unassembled WGS sequence"/>
</dbReference>
<keyword evidence="4" id="KW-1185">Reference proteome</keyword>
<dbReference type="SMART" id="SM00355">
    <property type="entry name" value="ZnF_C2H2"/>
    <property type="match status" value="1"/>
</dbReference>
<dbReference type="RefSeq" id="WP_345195636.1">
    <property type="nucleotide sequence ID" value="NZ_BAABFL010000254.1"/>
</dbReference>
<keyword evidence="1" id="KW-0862">Zinc</keyword>
<organism evidence="3 4">
    <name type="scientific">Kistimonas scapharcae</name>
    <dbReference type="NCBI Taxonomy" id="1036133"/>
    <lineage>
        <taxon>Bacteria</taxon>
        <taxon>Pseudomonadati</taxon>
        <taxon>Pseudomonadota</taxon>
        <taxon>Gammaproteobacteria</taxon>
        <taxon>Oceanospirillales</taxon>
        <taxon>Endozoicomonadaceae</taxon>
        <taxon>Kistimonas</taxon>
    </lineage>
</organism>
<dbReference type="InterPro" id="IPR036236">
    <property type="entry name" value="Znf_C2H2_sf"/>
</dbReference>
<dbReference type="Gene3D" id="3.30.160.60">
    <property type="entry name" value="Classic Zinc Finger"/>
    <property type="match status" value="1"/>
</dbReference>
<keyword evidence="1" id="KW-0479">Metal-binding</keyword>
<dbReference type="Pfam" id="PF00096">
    <property type="entry name" value="zf-C2H2"/>
    <property type="match status" value="1"/>
</dbReference>
<dbReference type="EMBL" id="BAABFL010000254">
    <property type="protein sequence ID" value="GAA4649675.1"/>
    <property type="molecule type" value="Genomic_DNA"/>
</dbReference>
<evidence type="ECO:0000313" key="3">
    <source>
        <dbReference type="EMBL" id="GAA4649675.1"/>
    </source>
</evidence>
<dbReference type="SUPFAM" id="SSF57667">
    <property type="entry name" value="beta-beta-alpha zinc fingers"/>
    <property type="match status" value="1"/>
</dbReference>
<protein>
    <recommendedName>
        <fullName evidence="2">C2H2-type domain-containing protein</fullName>
    </recommendedName>
</protein>
<dbReference type="PROSITE" id="PS50157">
    <property type="entry name" value="ZINC_FINGER_C2H2_2"/>
    <property type="match status" value="1"/>
</dbReference>
<feature type="domain" description="C2H2-type" evidence="2">
    <location>
        <begin position="156"/>
        <end position="183"/>
    </location>
</feature>
<proteinExistence type="predicted"/>